<dbReference type="Proteomes" id="UP000827976">
    <property type="component" value="Chromosome 12"/>
</dbReference>
<reference evidence="2" key="1">
    <citation type="journal article" date="2022" name="Nat. Commun.">
        <title>Chromosome evolution and the genetic basis of agronomically important traits in greater yam.</title>
        <authorList>
            <person name="Bredeson J.V."/>
            <person name="Lyons J.B."/>
            <person name="Oniyinde I.O."/>
            <person name="Okereke N.R."/>
            <person name="Kolade O."/>
            <person name="Nnabue I."/>
            <person name="Nwadili C.O."/>
            <person name="Hribova E."/>
            <person name="Parker M."/>
            <person name="Nwogha J."/>
            <person name="Shu S."/>
            <person name="Carlson J."/>
            <person name="Kariba R."/>
            <person name="Muthemba S."/>
            <person name="Knop K."/>
            <person name="Barton G.J."/>
            <person name="Sherwood A.V."/>
            <person name="Lopez-Montes A."/>
            <person name="Asiedu R."/>
            <person name="Jamnadass R."/>
            <person name="Muchugi A."/>
            <person name="Goodstein D."/>
            <person name="Egesi C.N."/>
            <person name="Featherston J."/>
            <person name="Asfaw A."/>
            <person name="Simpson G.G."/>
            <person name="Dolezel J."/>
            <person name="Hendre P.S."/>
            <person name="Van Deynze A."/>
            <person name="Kumar P.L."/>
            <person name="Obidiegwu J.E."/>
            <person name="Bhattacharjee R."/>
            <person name="Rokhsar D.S."/>
        </authorList>
    </citation>
    <scope>NUCLEOTIDE SEQUENCE [LARGE SCALE GENOMIC DNA]</scope>
    <source>
        <strain evidence="2">cv. TDa95/00328</strain>
    </source>
</reference>
<sequence>MEFGGFSKTSGPSSRPQSFNPFATRPSNPPPPNPNLSAPRNPAPPDPRMPPQSQGFVASPKMASQPVQPVNLAYLRNQQRFPPTKAYDAEAKLSNKPLNFPDSNRNGSPPLASINNQFLKNHHPSSANTLRSDTHVQYLKGTTETSKPMSPASLALQKNIPIQTSNSPVEGAKRSPARQKVSYSGIYDGGSLAAPHPSFMNAPKGISPPLPSLDSPLVVSSTQVDSERLDVSHPRFNNQGKSPSVHARSPPHQIIPPVEPYSNSYDRGTLPPLKSTHLNAPKRTRSPPSQSAAMPLDLASAQADDDGEVQAKAKRLLRFNVELSQPMRKLQDLVKHKPLGKKHGATVDPRSVNGCPADETQASASGGTLAEYGGSDSSDAVIGLCPDMCPESEREERERKGDLDKYERLNGERNQTTQYLAVKKYNRTAERDADLIRPLPVLQKTIDYLLDMLDQPYSDNFLGIYNFLWDRMRAIRMDLRMQHIFNQDAITMLEQMIRLHIIAMHELCEYEKGEGFSEGFDAHLNIEQMNKTSVELFQIYDDHRKKGKSMETEKEFRGYYALLKLDRHPGYKVEPAELSLDLAKMAPEVRCSPEIMFARNVARACRTGNYIAFFRLAKQATYLQACLMHAHFAKTRTQALASLHIGLQNNQGIPVQHIVKWLGMEGEDIEALLEYHGFVLRKYEEMYMVKVGLFRNSDNDFPTKCSELVRQKRSHGVIDDVYSGPSISCLREDREFAPNIVSMMDQGATSSLEALPATVEDEMPDFEAESIEVVTSELDEEAATVVSGEHEGDMVEATFSEASFIPVDPFARNLMPVEYDLVDEPIEDSPGEGMTEEMSMPKFEENIIQNGAIGRSNSNYVKESENSEHEIASDSKSEMVASKPTHQQKEKLSNEKLKNILRKWKQQALVQRDTRERKLFLARVALSSLSLGPPIRFSQPQPNHATGSLDIDQAARNRFSRLSKSLSRLNVSELVAATLSARNPYAKCICWKLVVYIQGNVLENHTYDLASKWLLSKLRGNNMEEDDDELIVSSSNLSIWKKWIDSQISPQQTCCLSVIRETIIGNGMPSSEDDIVSGMSCAMFLVSKAIPYETQRNRLHNLVQSLPPGSSLPLLIVCIDIQKDEASDSPLVLIQRLGLQDVDKTKINFFSIIFLAGDHSQEQLNCFFEDDNLRDGLQWLAEHSPLQPALRLVNIRELVANYLKCSLEVIENIDSSKVGPEHCVLAFNEAIARSAEEILAAASINPTHWPCPEINLLDKSSTEQIATQLFLPNIDWNSASRIQSLVHKLEECRLPSFPDISFWLNQGYPLPQQIQEHKLALEECLVRYLTQSCHLLTEDLATVEANVMLQKGVGLELHGSSYHIVPRWIAVFRRIYNWQLMKLANLRLSDAYILDRPCGIDSPSRSGVAALPGLTLRILDENSSFEVEDASHSLSTKPTFDEMFGVICDKPLVQQPVSTSSEGVPVVFGEAADLSLTSNKDMDVDIGRNSLLSEVSPTKRDKQEVAPSPAKTPDKLAVLLQQCRQVQDKIDEKLALYF</sequence>
<name>A0ACB7V130_DIOAL</name>
<protein>
    <submittedName>
        <fullName evidence="1">SAC3/GANP/THP3 protein</fullName>
    </submittedName>
</protein>
<organism evidence="1 2">
    <name type="scientific">Dioscorea alata</name>
    <name type="common">Purple yam</name>
    <dbReference type="NCBI Taxonomy" id="55571"/>
    <lineage>
        <taxon>Eukaryota</taxon>
        <taxon>Viridiplantae</taxon>
        <taxon>Streptophyta</taxon>
        <taxon>Embryophyta</taxon>
        <taxon>Tracheophyta</taxon>
        <taxon>Spermatophyta</taxon>
        <taxon>Magnoliopsida</taxon>
        <taxon>Liliopsida</taxon>
        <taxon>Dioscoreales</taxon>
        <taxon>Dioscoreaceae</taxon>
        <taxon>Dioscorea</taxon>
    </lineage>
</organism>
<evidence type="ECO:0000313" key="2">
    <source>
        <dbReference type="Proteomes" id="UP000827976"/>
    </source>
</evidence>
<keyword evidence="2" id="KW-1185">Reference proteome</keyword>
<evidence type="ECO:0000313" key="1">
    <source>
        <dbReference type="EMBL" id="KAH7666906.1"/>
    </source>
</evidence>
<proteinExistence type="predicted"/>
<dbReference type="EMBL" id="CM037022">
    <property type="protein sequence ID" value="KAH7666906.1"/>
    <property type="molecule type" value="Genomic_DNA"/>
</dbReference>
<comment type="caution">
    <text evidence="1">The sequence shown here is derived from an EMBL/GenBank/DDBJ whole genome shotgun (WGS) entry which is preliminary data.</text>
</comment>
<gene>
    <name evidence="1" type="ORF">IHE45_12G026300</name>
</gene>
<accession>A0ACB7V130</accession>